<keyword evidence="2" id="KW-1133">Transmembrane helix</keyword>
<evidence type="ECO:0000313" key="3">
    <source>
        <dbReference type="EMBL" id="KAK0630245.1"/>
    </source>
</evidence>
<evidence type="ECO:0008006" key="5">
    <source>
        <dbReference type="Google" id="ProtNLM"/>
    </source>
</evidence>
<proteinExistence type="predicted"/>
<feature type="region of interest" description="Disordered" evidence="1">
    <location>
        <begin position="113"/>
        <end position="134"/>
    </location>
</feature>
<reference evidence="3" key="1">
    <citation type="submission" date="2023-06" db="EMBL/GenBank/DDBJ databases">
        <title>Genome-scale phylogeny and comparative genomics of the fungal order Sordariales.</title>
        <authorList>
            <consortium name="Lawrence Berkeley National Laboratory"/>
            <person name="Hensen N."/>
            <person name="Bonometti L."/>
            <person name="Westerberg I."/>
            <person name="Brannstrom I.O."/>
            <person name="Guillou S."/>
            <person name="Cros-Aarteil S."/>
            <person name="Calhoun S."/>
            <person name="Haridas S."/>
            <person name="Kuo A."/>
            <person name="Mondo S."/>
            <person name="Pangilinan J."/>
            <person name="Riley R."/>
            <person name="LaButti K."/>
            <person name="Andreopoulos B."/>
            <person name="Lipzen A."/>
            <person name="Chen C."/>
            <person name="Yanf M."/>
            <person name="Daum C."/>
            <person name="Ng V."/>
            <person name="Clum A."/>
            <person name="Steindorff A."/>
            <person name="Ohm R."/>
            <person name="Martin F."/>
            <person name="Silar P."/>
            <person name="Natvig D."/>
            <person name="Lalanne C."/>
            <person name="Gautier V."/>
            <person name="Ament-velasquez S.L."/>
            <person name="Kruys A."/>
            <person name="Hutchinson M.I."/>
            <person name="Powell A.J."/>
            <person name="Barry K."/>
            <person name="Miller A.N."/>
            <person name="Grigoriev I.V."/>
            <person name="Debuchy R."/>
            <person name="Gladieux P."/>
            <person name="Thoren M.H."/>
            <person name="Johannesson H."/>
        </authorList>
    </citation>
    <scope>NUCLEOTIDE SEQUENCE</scope>
    <source>
        <strain evidence="3">SMH3391-2</strain>
    </source>
</reference>
<feature type="transmembrane region" description="Helical" evidence="2">
    <location>
        <begin position="1061"/>
        <end position="1086"/>
    </location>
</feature>
<feature type="transmembrane region" description="Helical" evidence="2">
    <location>
        <begin position="61"/>
        <end position="82"/>
    </location>
</feature>
<dbReference type="Proteomes" id="UP001174934">
    <property type="component" value="Unassembled WGS sequence"/>
</dbReference>
<feature type="compositionally biased region" description="Low complexity" evidence="1">
    <location>
        <begin position="120"/>
        <end position="129"/>
    </location>
</feature>
<sequence length="1160" mass="123318">MQQSHPQPQSGAGSRSYKYSPQATEDQDDDIRENATKEGRWPLKESHSIKTPDYKPTPLRWPFIIGVVVMLCVSIALIVYAAKAMPDSDSDAEILGLNPSTVQPRRLALARSDSASDLVSSTTPTPSSTGLGLGVQAAPSVTSPTTSLISPSGVALTNLPSNVIPISTSVSFFTTSVTVPASTTFQVITLNITVTSTYVTQSTSLATLTSTSTGRSTLHSFFPNNGTQASTAFSTQTSESEALATTVVVIPVTATLTATKEVVSTSAITIQPTVIPEVGSVTITYYSTIIPNVGQTPIQESGGQTFENPQSLPPPHSDARVEVTGAVVIQGTTDAVVQTQAPLVVVASTDLVRTEVYTPPAKTGVVSVGGVPVTSLLVITPLAVPQVATVNRISTIGGTPVTVVNQENPSTIETMIDGTLRTVVETPPPQTVISIAGGTLTTIQAFSMPLIAALPVTYTVLTDIGGALVTQLVVSTPVGPPYQPISYTVVDTIDGRPVTRVVVTTPVAASFQPVYYTVTSRVGGTATVITITPPVSSVVSIIDGKPVTIFTTPPVTSFTTTVGGTLTTETLVTLPTGTDPITLTFVSTSGDTLSTYTSTFAPTTFETTVSGSLATITSTPSPSTSFSTRSKSTRSFTSTSTDKASTTSASSGPSDHPNVVASTRVYSWTKADIFLGTFLPPLIGVALVIPLRIIDLNAKLYQPFQSLARDGGAFGEETLTMQYTGLMTFITPVATLLQGNPVPFLTTLMVGCASFIVPLATEAIGLKLHGYCYLGTASDQCGPALGVSPAPAYTLIAVIVTVILLLLLVLFFVRRRATGLFANPWNIAGIASLAGNTQIHIRQNSERAMRAAVSQKQYGLGHFRNSMGREEYGILLMDESGQGLHDQIDHGADSDSSDGLIDVDGTVAKSPSHPLPFLTLRRPWRIALVLFQLAILIFIIYYEVYYHGKVYDSGRLWRFMNSNAFGVRFVSAVIGVIIAFCWQSFFLSVSIMAPYQLMTKRTQPAERSILVSPCTNPFSGIYSAFQQKHVFLFATSFAAILSEFLPVLLSNVPFSLTQTSTAAMACAVMSAVFLTTMIVVLIGSFFSSHILHDLEGVSQLDGKERHQRVKDLGNRYYYGVIMGGSWRRFGVDCSLGTGENVDTEYRGNRIDEPPALHEPR</sequence>
<dbReference type="PANTHER" id="PTHR37544:SF3">
    <property type="entry name" value="SPRAY"/>
    <property type="match status" value="1"/>
</dbReference>
<dbReference type="PANTHER" id="PTHR37544">
    <property type="entry name" value="SPRAY-RELATED"/>
    <property type="match status" value="1"/>
</dbReference>
<feature type="compositionally biased region" description="Basic and acidic residues" evidence="1">
    <location>
        <begin position="32"/>
        <end position="52"/>
    </location>
</feature>
<feature type="compositionally biased region" description="Low complexity" evidence="1">
    <location>
        <begin position="617"/>
        <end position="651"/>
    </location>
</feature>
<feature type="compositionally biased region" description="Polar residues" evidence="1">
    <location>
        <begin position="1"/>
        <end position="24"/>
    </location>
</feature>
<keyword evidence="4" id="KW-1185">Reference proteome</keyword>
<comment type="caution">
    <text evidence="3">The sequence shown here is derived from an EMBL/GenBank/DDBJ whole genome shotgun (WGS) entry which is preliminary data.</text>
</comment>
<accession>A0AA40C9P1</accession>
<feature type="transmembrane region" description="Helical" evidence="2">
    <location>
        <begin position="792"/>
        <end position="813"/>
    </location>
</feature>
<feature type="region of interest" description="Disordered" evidence="1">
    <location>
        <begin position="615"/>
        <end position="656"/>
    </location>
</feature>
<evidence type="ECO:0000256" key="1">
    <source>
        <dbReference type="SAM" id="MobiDB-lite"/>
    </source>
</evidence>
<feature type="region of interest" description="Disordered" evidence="1">
    <location>
        <begin position="1"/>
        <end position="52"/>
    </location>
</feature>
<dbReference type="AlphaFoldDB" id="A0AA40C9P1"/>
<evidence type="ECO:0000313" key="4">
    <source>
        <dbReference type="Proteomes" id="UP001174934"/>
    </source>
</evidence>
<dbReference type="InterPro" id="IPR021840">
    <property type="entry name" value="DUF3433"/>
</dbReference>
<dbReference type="Pfam" id="PF11915">
    <property type="entry name" value="DUF3433"/>
    <property type="match status" value="2"/>
</dbReference>
<feature type="transmembrane region" description="Helical" evidence="2">
    <location>
        <begin position="965"/>
        <end position="993"/>
    </location>
</feature>
<protein>
    <recommendedName>
        <fullName evidence="5">Zonadhesin</fullName>
    </recommendedName>
</protein>
<feature type="transmembrane region" description="Helical" evidence="2">
    <location>
        <begin position="673"/>
        <end position="694"/>
    </location>
</feature>
<keyword evidence="2" id="KW-0472">Membrane</keyword>
<feature type="transmembrane region" description="Helical" evidence="2">
    <location>
        <begin position="1030"/>
        <end position="1049"/>
    </location>
</feature>
<dbReference type="EMBL" id="JAULSR010000002">
    <property type="protein sequence ID" value="KAK0630245.1"/>
    <property type="molecule type" value="Genomic_DNA"/>
</dbReference>
<keyword evidence="2" id="KW-0812">Transmembrane</keyword>
<evidence type="ECO:0000256" key="2">
    <source>
        <dbReference type="SAM" id="Phobius"/>
    </source>
</evidence>
<organism evidence="3 4">
    <name type="scientific">Bombardia bombarda</name>
    <dbReference type="NCBI Taxonomy" id="252184"/>
    <lineage>
        <taxon>Eukaryota</taxon>
        <taxon>Fungi</taxon>
        <taxon>Dikarya</taxon>
        <taxon>Ascomycota</taxon>
        <taxon>Pezizomycotina</taxon>
        <taxon>Sordariomycetes</taxon>
        <taxon>Sordariomycetidae</taxon>
        <taxon>Sordariales</taxon>
        <taxon>Lasiosphaeriaceae</taxon>
        <taxon>Bombardia</taxon>
    </lineage>
</organism>
<gene>
    <name evidence="3" type="ORF">B0T17DRAFT_506730</name>
</gene>
<feature type="transmembrane region" description="Helical" evidence="2">
    <location>
        <begin position="926"/>
        <end position="945"/>
    </location>
</feature>
<name>A0AA40C9P1_9PEZI</name>